<dbReference type="Proteomes" id="UP000825729">
    <property type="component" value="Unassembled WGS sequence"/>
</dbReference>
<dbReference type="GO" id="GO:0000209">
    <property type="term" value="P:protein polyubiquitination"/>
    <property type="evidence" value="ECO:0007669"/>
    <property type="project" value="TreeGrafter"/>
</dbReference>
<dbReference type="EMBL" id="JAINDJ010000002">
    <property type="protein sequence ID" value="KAG9457596.1"/>
    <property type="molecule type" value="Genomic_DNA"/>
</dbReference>
<dbReference type="PANTHER" id="PTHR16008">
    <property type="entry name" value="F-BOX ONLY PROTEIN 4"/>
    <property type="match status" value="1"/>
</dbReference>
<organism evidence="2 3">
    <name type="scientific">Aristolochia fimbriata</name>
    <name type="common">White veined hardy Dutchman's pipe vine</name>
    <dbReference type="NCBI Taxonomy" id="158543"/>
    <lineage>
        <taxon>Eukaryota</taxon>
        <taxon>Viridiplantae</taxon>
        <taxon>Streptophyta</taxon>
        <taxon>Embryophyta</taxon>
        <taxon>Tracheophyta</taxon>
        <taxon>Spermatophyta</taxon>
        <taxon>Magnoliopsida</taxon>
        <taxon>Magnoliidae</taxon>
        <taxon>Piperales</taxon>
        <taxon>Aristolochiaceae</taxon>
        <taxon>Aristolochia</taxon>
    </lineage>
</organism>
<comment type="caution">
    <text evidence="2">The sequence shown here is derived from an EMBL/GenBank/DDBJ whole genome shotgun (WGS) entry which is preliminary data.</text>
</comment>
<dbReference type="Pfam" id="PF12937">
    <property type="entry name" value="F-box-like"/>
    <property type="match status" value="1"/>
</dbReference>
<feature type="domain" description="F-box" evidence="1">
    <location>
        <begin position="7"/>
        <end position="48"/>
    </location>
</feature>
<dbReference type="GO" id="GO:0031146">
    <property type="term" value="P:SCF-dependent proteasomal ubiquitin-dependent protein catabolic process"/>
    <property type="evidence" value="ECO:0007669"/>
    <property type="project" value="InterPro"/>
</dbReference>
<name>A0AAV7FA14_ARIFI</name>
<protein>
    <recommendedName>
        <fullName evidence="1">F-box domain-containing protein</fullName>
    </recommendedName>
</protein>
<dbReference type="GO" id="GO:0019005">
    <property type="term" value="C:SCF ubiquitin ligase complex"/>
    <property type="evidence" value="ECO:0007669"/>
    <property type="project" value="TreeGrafter"/>
</dbReference>
<sequence length="242" mass="27832">MPWELAVPYDVALVIASFLQVPELCSLGSCSRFWRELCSSDFIWVSLSRERWPSIDFCDEIVRSDERTSENMGWKVLYIKWHKVMAGRATGVVQLVKQCSQSGSLEVADYLRAIKELCSTKLAFRDVQLFLFTTEHDVLLNLIGVHYCLFGLGVPAEDVCKALSISHISERQVCVRWWKLGRWFQGFRLRDESRCRRFTLGNLAMAKEEEVMGVLLRGAIHEVLRVQISSRIESPSWVSIHS</sequence>
<dbReference type="PANTHER" id="PTHR16008:SF4">
    <property type="entry name" value="F-BOX ONLY PROTEIN 4"/>
    <property type="match status" value="1"/>
</dbReference>
<proteinExistence type="predicted"/>
<evidence type="ECO:0000313" key="2">
    <source>
        <dbReference type="EMBL" id="KAG9457596.1"/>
    </source>
</evidence>
<dbReference type="AlphaFoldDB" id="A0AAV7FA14"/>
<evidence type="ECO:0000259" key="1">
    <source>
        <dbReference type="Pfam" id="PF12937"/>
    </source>
</evidence>
<accession>A0AAV7FA14</accession>
<dbReference type="InterPro" id="IPR039588">
    <property type="entry name" value="FBXO4"/>
</dbReference>
<dbReference type="SUPFAM" id="SSF81383">
    <property type="entry name" value="F-box domain"/>
    <property type="match status" value="1"/>
</dbReference>
<keyword evidence="3" id="KW-1185">Reference proteome</keyword>
<reference evidence="2 3" key="1">
    <citation type="submission" date="2021-07" db="EMBL/GenBank/DDBJ databases">
        <title>The Aristolochia fimbriata genome: insights into angiosperm evolution, floral development and chemical biosynthesis.</title>
        <authorList>
            <person name="Jiao Y."/>
        </authorList>
    </citation>
    <scope>NUCLEOTIDE SEQUENCE [LARGE SCALE GENOMIC DNA]</scope>
    <source>
        <strain evidence="2">IBCAS-2021</strain>
        <tissue evidence="2">Leaf</tissue>
    </source>
</reference>
<evidence type="ECO:0000313" key="3">
    <source>
        <dbReference type="Proteomes" id="UP000825729"/>
    </source>
</evidence>
<dbReference type="Gene3D" id="1.20.1280.50">
    <property type="match status" value="1"/>
</dbReference>
<dbReference type="InterPro" id="IPR036047">
    <property type="entry name" value="F-box-like_dom_sf"/>
</dbReference>
<dbReference type="InterPro" id="IPR001810">
    <property type="entry name" value="F-box_dom"/>
</dbReference>
<gene>
    <name evidence="2" type="ORF">H6P81_002104</name>
</gene>